<dbReference type="PIRSF" id="PIRSF000495">
    <property type="entry name" value="Amidotransf_hisH"/>
    <property type="match status" value="1"/>
</dbReference>
<evidence type="ECO:0000256" key="12">
    <source>
        <dbReference type="ARBA" id="ARBA00049534"/>
    </source>
</evidence>
<dbReference type="EC" id="4.3.2.10" evidence="13"/>
<evidence type="ECO:0000256" key="2">
    <source>
        <dbReference type="ARBA" id="ARBA00005091"/>
    </source>
</evidence>
<dbReference type="InterPro" id="IPR010139">
    <property type="entry name" value="Imidazole-glycPsynth_HisH"/>
</dbReference>
<dbReference type="STRING" id="748909.SAMN05192575_10223"/>
<dbReference type="GO" id="GO:0000107">
    <property type="term" value="F:imidazoleglycerol-phosphate synthase activity"/>
    <property type="evidence" value="ECO:0007669"/>
    <property type="project" value="UniProtKB-UniRule"/>
</dbReference>
<accession>A0A1I0X0N6</accession>
<evidence type="ECO:0000256" key="14">
    <source>
        <dbReference type="PIRSR" id="PIRSR000495-1"/>
    </source>
</evidence>
<dbReference type="FunFam" id="3.40.50.880:FF:000056">
    <property type="entry name" value="Imidazole glycerol phosphate synthase subunit HisH"/>
    <property type="match status" value="1"/>
</dbReference>
<dbReference type="RefSeq" id="WP_091195657.1">
    <property type="nucleotide sequence ID" value="NZ_FOKC01000002.1"/>
</dbReference>
<evidence type="ECO:0000313" key="19">
    <source>
        <dbReference type="Proteomes" id="UP000233565"/>
    </source>
</evidence>
<dbReference type="NCBIfam" id="TIGR01855">
    <property type="entry name" value="IMP_synth_hisH"/>
    <property type="match status" value="1"/>
</dbReference>
<dbReference type="SUPFAM" id="SSF52317">
    <property type="entry name" value="Class I glutamine amidotransferase-like"/>
    <property type="match status" value="1"/>
</dbReference>
<feature type="domain" description="Glutamine amidotransferase" evidence="15">
    <location>
        <begin position="19"/>
        <end position="220"/>
    </location>
</feature>
<dbReference type="GO" id="GO:0000105">
    <property type="term" value="P:L-histidine biosynthetic process"/>
    <property type="evidence" value="ECO:0007669"/>
    <property type="project" value="UniProtKB-UniRule"/>
</dbReference>
<evidence type="ECO:0000256" key="13">
    <source>
        <dbReference type="HAMAP-Rule" id="MF_00278"/>
    </source>
</evidence>
<dbReference type="Proteomes" id="UP000199113">
    <property type="component" value="Unassembled WGS sequence"/>
</dbReference>
<feature type="active site" evidence="13 14">
    <location>
        <position position="206"/>
    </location>
</feature>
<dbReference type="GO" id="GO:0004359">
    <property type="term" value="F:glutaminase activity"/>
    <property type="evidence" value="ECO:0007669"/>
    <property type="project" value="UniProtKB-EC"/>
</dbReference>
<proteinExistence type="inferred from homology"/>
<dbReference type="OrthoDB" id="9807137at2"/>
<evidence type="ECO:0000256" key="1">
    <source>
        <dbReference type="ARBA" id="ARBA00004496"/>
    </source>
</evidence>
<dbReference type="Gene3D" id="3.40.50.880">
    <property type="match status" value="1"/>
</dbReference>
<keyword evidence="8 13" id="KW-0368">Histidine biosynthesis</keyword>
<evidence type="ECO:0000313" key="17">
    <source>
        <dbReference type="EMBL" id="SFA93938.1"/>
    </source>
</evidence>
<dbReference type="GO" id="GO:0016829">
    <property type="term" value="F:lyase activity"/>
    <property type="evidence" value="ECO:0007669"/>
    <property type="project" value="UniProtKB-KW"/>
</dbReference>
<name>A0A1I0X0N6_9ACTN</name>
<dbReference type="UniPathway" id="UPA00031">
    <property type="reaction ID" value="UER00010"/>
</dbReference>
<comment type="pathway">
    <text evidence="2 13">Amino-acid biosynthesis; L-histidine biosynthesis; L-histidine from 5-phospho-alpha-D-ribose 1-diphosphate: step 5/9.</text>
</comment>
<dbReference type="InterPro" id="IPR029062">
    <property type="entry name" value="Class_I_gatase-like"/>
</dbReference>
<evidence type="ECO:0000256" key="3">
    <source>
        <dbReference type="ARBA" id="ARBA00011152"/>
    </source>
</evidence>
<feature type="active site" description="Nucleophile" evidence="13 14">
    <location>
        <position position="95"/>
    </location>
</feature>
<evidence type="ECO:0000256" key="4">
    <source>
        <dbReference type="ARBA" id="ARBA00022490"/>
    </source>
</evidence>
<comment type="subcellular location">
    <subcellularLocation>
        <location evidence="1 13">Cytoplasm</location>
    </subcellularLocation>
</comment>
<dbReference type="PANTHER" id="PTHR42701">
    <property type="entry name" value="IMIDAZOLE GLYCEROL PHOSPHATE SYNTHASE SUBUNIT HISH"/>
    <property type="match status" value="1"/>
</dbReference>
<gene>
    <name evidence="13" type="primary">hisH</name>
    <name evidence="16" type="ORF">CXG46_00165</name>
    <name evidence="17" type="ORF">SAMN05192575_10223</name>
</gene>
<comment type="catalytic activity">
    <reaction evidence="12 13">
        <text>L-glutamine + H2O = L-glutamate + NH4(+)</text>
        <dbReference type="Rhea" id="RHEA:15889"/>
        <dbReference type="ChEBI" id="CHEBI:15377"/>
        <dbReference type="ChEBI" id="CHEBI:28938"/>
        <dbReference type="ChEBI" id="CHEBI:29985"/>
        <dbReference type="ChEBI" id="CHEBI:58359"/>
        <dbReference type="EC" id="3.5.1.2"/>
    </reaction>
</comment>
<dbReference type="EMBL" id="FOKC01000002">
    <property type="protein sequence ID" value="SFA93938.1"/>
    <property type="molecule type" value="Genomic_DNA"/>
</dbReference>
<keyword evidence="7 13" id="KW-0315">Glutamine amidotransferase</keyword>
<dbReference type="AlphaFoldDB" id="A0A1I0X0N6"/>
<evidence type="ECO:0000256" key="11">
    <source>
        <dbReference type="ARBA" id="ARBA00047838"/>
    </source>
</evidence>
<dbReference type="PROSITE" id="PS51273">
    <property type="entry name" value="GATASE_TYPE_1"/>
    <property type="match status" value="1"/>
</dbReference>
<dbReference type="Proteomes" id="UP000233565">
    <property type="component" value="Unassembled WGS sequence"/>
</dbReference>
<evidence type="ECO:0000313" key="16">
    <source>
        <dbReference type="EMBL" id="PKH44022.1"/>
    </source>
</evidence>
<dbReference type="InterPro" id="IPR017926">
    <property type="entry name" value="GATASE"/>
</dbReference>
<comment type="subunit">
    <text evidence="3 13">Heterodimer of HisH and HisF.</text>
</comment>
<dbReference type="HAMAP" id="MF_00278">
    <property type="entry name" value="HisH"/>
    <property type="match status" value="1"/>
</dbReference>
<evidence type="ECO:0000256" key="9">
    <source>
        <dbReference type="ARBA" id="ARBA00023239"/>
    </source>
</evidence>
<keyword evidence="5 13" id="KW-0028">Amino-acid biosynthesis</keyword>
<evidence type="ECO:0000313" key="18">
    <source>
        <dbReference type="Proteomes" id="UP000199113"/>
    </source>
</evidence>
<dbReference type="EC" id="3.5.1.2" evidence="13"/>
<organism evidence="17 18">
    <name type="scientific">Nocardioides alpinus</name>
    <dbReference type="NCBI Taxonomy" id="748909"/>
    <lineage>
        <taxon>Bacteria</taxon>
        <taxon>Bacillati</taxon>
        <taxon>Actinomycetota</taxon>
        <taxon>Actinomycetes</taxon>
        <taxon>Propionibacteriales</taxon>
        <taxon>Nocardioidaceae</taxon>
        <taxon>Nocardioides</taxon>
    </lineage>
</organism>
<dbReference type="CDD" id="cd01748">
    <property type="entry name" value="GATase1_IGP_Synthase"/>
    <property type="match status" value="1"/>
</dbReference>
<reference evidence="16 19" key="2">
    <citation type="submission" date="2017-12" db="EMBL/GenBank/DDBJ databases">
        <title>Pharmacopeia of the Arctic Ocean.</title>
        <authorList>
            <person name="Collins E."/>
            <person name="Ducluzeau A.-L."/>
        </authorList>
    </citation>
    <scope>NUCLEOTIDE SEQUENCE [LARGE SCALE GENOMIC DNA]</scope>
    <source>
        <strain evidence="16 19">DSM 23325</strain>
    </source>
</reference>
<comment type="function">
    <text evidence="10 13">IGPS catalyzes the conversion of PRFAR and glutamine to IGP, AICAR and glutamate. The HisH subunit catalyzes the hydrolysis of glutamine to glutamate and ammonia as part of the synthesis of IGP and AICAR. The resulting ammonia molecule is channeled to the active site of HisF.</text>
</comment>
<reference evidence="17" key="1">
    <citation type="submission" date="2016-10" db="EMBL/GenBank/DDBJ databases">
        <authorList>
            <person name="de Groot N.N."/>
        </authorList>
    </citation>
    <scope>NUCLEOTIDE SEQUENCE [LARGE SCALE GENOMIC DNA]</scope>
    <source>
        <strain evidence="17">CGMCC 1.10697</strain>
    </source>
</reference>
<dbReference type="Pfam" id="PF00117">
    <property type="entry name" value="GATase"/>
    <property type="match status" value="1"/>
</dbReference>
<sequence>MTTPSVEEGRSPVAGPDVVVLDYGSGNLRSVVRAVERAGASVTLTSDFDTALAADGLVVPGVGAYAACMDGLRAIKGERIIGRRLAGGRPVLGICVGMQILFGGGVEHGVETDGCAEWPGLVTRLQADVVPHMGWNTVEVPDGTGLFAGVEDQRFYFVHSYAARSWDLVTNDRTAAPLVTWAEHGGDRFVAAVENGPLSATQFHPEKSGDAGARILKNWVESLQR</sequence>
<dbReference type="PANTHER" id="PTHR42701:SF1">
    <property type="entry name" value="IMIDAZOLE GLYCEROL PHOSPHATE SYNTHASE SUBUNIT HISH"/>
    <property type="match status" value="1"/>
</dbReference>
<keyword evidence="6 13" id="KW-0378">Hydrolase</keyword>
<comment type="catalytic activity">
    <reaction evidence="11 13">
        <text>5-[(5-phospho-1-deoxy-D-ribulos-1-ylimino)methylamino]-1-(5-phospho-beta-D-ribosyl)imidazole-4-carboxamide + L-glutamine = D-erythro-1-(imidazol-4-yl)glycerol 3-phosphate + 5-amino-1-(5-phospho-beta-D-ribosyl)imidazole-4-carboxamide + L-glutamate + H(+)</text>
        <dbReference type="Rhea" id="RHEA:24793"/>
        <dbReference type="ChEBI" id="CHEBI:15378"/>
        <dbReference type="ChEBI" id="CHEBI:29985"/>
        <dbReference type="ChEBI" id="CHEBI:58278"/>
        <dbReference type="ChEBI" id="CHEBI:58359"/>
        <dbReference type="ChEBI" id="CHEBI:58475"/>
        <dbReference type="ChEBI" id="CHEBI:58525"/>
        <dbReference type="EC" id="4.3.2.10"/>
    </reaction>
</comment>
<keyword evidence="19" id="KW-1185">Reference proteome</keyword>
<keyword evidence="17" id="KW-0808">Transferase</keyword>
<feature type="active site" evidence="13 14">
    <location>
        <position position="204"/>
    </location>
</feature>
<evidence type="ECO:0000259" key="15">
    <source>
        <dbReference type="Pfam" id="PF00117"/>
    </source>
</evidence>
<keyword evidence="4 13" id="KW-0963">Cytoplasm</keyword>
<evidence type="ECO:0000256" key="7">
    <source>
        <dbReference type="ARBA" id="ARBA00022962"/>
    </source>
</evidence>
<dbReference type="EMBL" id="PJBV01000010">
    <property type="protein sequence ID" value="PKH44022.1"/>
    <property type="molecule type" value="Genomic_DNA"/>
</dbReference>
<evidence type="ECO:0000256" key="5">
    <source>
        <dbReference type="ARBA" id="ARBA00022605"/>
    </source>
</evidence>
<protein>
    <recommendedName>
        <fullName evidence="13">Imidazole glycerol phosphate synthase subunit HisH</fullName>
        <ecNumber evidence="13">4.3.2.10</ecNumber>
    </recommendedName>
    <alternativeName>
        <fullName evidence="13">IGP synthase glutaminase subunit</fullName>
        <ecNumber evidence="13">3.5.1.2</ecNumber>
    </alternativeName>
    <alternativeName>
        <fullName evidence="13">IGP synthase subunit HisH</fullName>
    </alternativeName>
    <alternativeName>
        <fullName evidence="13">ImGP synthase subunit HisH</fullName>
        <shortName evidence="13">IGPS subunit HisH</shortName>
    </alternativeName>
</protein>
<keyword evidence="9 13" id="KW-0456">Lyase</keyword>
<evidence type="ECO:0000256" key="6">
    <source>
        <dbReference type="ARBA" id="ARBA00022801"/>
    </source>
</evidence>
<dbReference type="GO" id="GO:0005737">
    <property type="term" value="C:cytoplasm"/>
    <property type="evidence" value="ECO:0007669"/>
    <property type="project" value="UniProtKB-SubCell"/>
</dbReference>
<evidence type="ECO:0000256" key="10">
    <source>
        <dbReference type="ARBA" id="ARBA00025299"/>
    </source>
</evidence>
<evidence type="ECO:0000256" key="8">
    <source>
        <dbReference type="ARBA" id="ARBA00023102"/>
    </source>
</evidence>